<dbReference type="Proteomes" id="UP001161247">
    <property type="component" value="Chromosome 7"/>
</dbReference>
<sequence>MDDCYCSMDANNDNSGVDLTLVDSYAPRDGTEDENEFHLQDDTIGMSSGDLQVVATKDKDVLVGLTATSKQDAFFMYNDYAKEDRFRSNGKQYYRQTTKGVKSINIILYLCSNTGVKKDTNKNNKLHSNVNVCTDCQARIKFNADENGIWRVTKHEKSHNYSLCHDSQRQFLRSQRVMTKKMVKYLHDMKASRIPFVYDNRRS</sequence>
<dbReference type="InterPro" id="IPR004330">
    <property type="entry name" value="FAR1_DNA_bnd_dom"/>
</dbReference>
<dbReference type="PANTHER" id="PTHR47718">
    <property type="entry name" value="OS01G0519700 PROTEIN"/>
    <property type="match status" value="1"/>
</dbReference>
<keyword evidence="3" id="KW-1185">Reference proteome</keyword>
<evidence type="ECO:0000259" key="1">
    <source>
        <dbReference type="Pfam" id="PF03101"/>
    </source>
</evidence>
<dbReference type="Pfam" id="PF03101">
    <property type="entry name" value="FAR1"/>
    <property type="match status" value="1"/>
</dbReference>
<accession>A0AAV1DZK1</accession>
<name>A0AAV1DZK1_OLDCO</name>
<feature type="domain" description="FAR1" evidence="1">
    <location>
        <begin position="77"/>
        <end position="163"/>
    </location>
</feature>
<dbReference type="EMBL" id="OX459124">
    <property type="protein sequence ID" value="CAI9112285.1"/>
    <property type="molecule type" value="Genomic_DNA"/>
</dbReference>
<organism evidence="2 3">
    <name type="scientific">Oldenlandia corymbosa var. corymbosa</name>
    <dbReference type="NCBI Taxonomy" id="529605"/>
    <lineage>
        <taxon>Eukaryota</taxon>
        <taxon>Viridiplantae</taxon>
        <taxon>Streptophyta</taxon>
        <taxon>Embryophyta</taxon>
        <taxon>Tracheophyta</taxon>
        <taxon>Spermatophyta</taxon>
        <taxon>Magnoliopsida</taxon>
        <taxon>eudicotyledons</taxon>
        <taxon>Gunneridae</taxon>
        <taxon>Pentapetalae</taxon>
        <taxon>asterids</taxon>
        <taxon>lamiids</taxon>
        <taxon>Gentianales</taxon>
        <taxon>Rubiaceae</taxon>
        <taxon>Rubioideae</taxon>
        <taxon>Spermacoceae</taxon>
        <taxon>Hedyotis-Oldenlandia complex</taxon>
        <taxon>Oldenlandia</taxon>
    </lineage>
</organism>
<protein>
    <submittedName>
        <fullName evidence="2">OLC1v1012707C1</fullName>
    </submittedName>
</protein>
<dbReference type="PANTHER" id="PTHR47718:SF17">
    <property type="entry name" value="PROTEIN FAR1-RELATED SEQUENCE 5-LIKE"/>
    <property type="match status" value="1"/>
</dbReference>
<evidence type="ECO:0000313" key="2">
    <source>
        <dbReference type="EMBL" id="CAI9112285.1"/>
    </source>
</evidence>
<dbReference type="AlphaFoldDB" id="A0AAV1DZK1"/>
<gene>
    <name evidence="2" type="ORF">OLC1_LOCUS19510</name>
</gene>
<proteinExistence type="predicted"/>
<evidence type="ECO:0000313" key="3">
    <source>
        <dbReference type="Proteomes" id="UP001161247"/>
    </source>
</evidence>
<reference evidence="2" key="1">
    <citation type="submission" date="2023-03" db="EMBL/GenBank/DDBJ databases">
        <authorList>
            <person name="Julca I."/>
        </authorList>
    </citation>
    <scope>NUCLEOTIDE SEQUENCE</scope>
</reference>